<comment type="caution">
    <text evidence="1">The sequence shown here is derived from an EMBL/GenBank/DDBJ whole genome shotgun (WGS) entry which is preliminary data.</text>
</comment>
<evidence type="ECO:0000313" key="1">
    <source>
        <dbReference type="EMBL" id="KKM13686.1"/>
    </source>
</evidence>
<gene>
    <name evidence="1" type="ORF">LCGC14_1713740</name>
</gene>
<organism evidence="1">
    <name type="scientific">marine sediment metagenome</name>
    <dbReference type="NCBI Taxonomy" id="412755"/>
    <lineage>
        <taxon>unclassified sequences</taxon>
        <taxon>metagenomes</taxon>
        <taxon>ecological metagenomes</taxon>
    </lineage>
</organism>
<sequence>MMYKIDLEAIYLKMKELSKVFTQIFNEGKEEGYRDELI</sequence>
<reference evidence="1" key="1">
    <citation type="journal article" date="2015" name="Nature">
        <title>Complex archaea that bridge the gap between prokaryotes and eukaryotes.</title>
        <authorList>
            <person name="Spang A."/>
            <person name="Saw J.H."/>
            <person name="Jorgensen S.L."/>
            <person name="Zaremba-Niedzwiedzka K."/>
            <person name="Martijn J."/>
            <person name="Lind A.E."/>
            <person name="van Eijk R."/>
            <person name="Schleper C."/>
            <person name="Guy L."/>
            <person name="Ettema T.J."/>
        </authorList>
    </citation>
    <scope>NUCLEOTIDE SEQUENCE</scope>
</reference>
<protein>
    <submittedName>
        <fullName evidence="1">Uncharacterized protein</fullName>
    </submittedName>
</protein>
<name>A0A0F9HE48_9ZZZZ</name>
<dbReference type="EMBL" id="LAZR01015326">
    <property type="protein sequence ID" value="KKM13686.1"/>
    <property type="molecule type" value="Genomic_DNA"/>
</dbReference>
<dbReference type="AlphaFoldDB" id="A0A0F9HE48"/>
<accession>A0A0F9HE48</accession>
<proteinExistence type="predicted"/>